<gene>
    <name evidence="1" type="ORF">EGT67_04245</name>
</gene>
<proteinExistence type="predicted"/>
<organism evidence="1 2">
    <name type="scientific">Prescottella agglutinans</name>
    <dbReference type="NCBI Taxonomy" id="1644129"/>
    <lineage>
        <taxon>Bacteria</taxon>
        <taxon>Bacillati</taxon>
        <taxon>Actinomycetota</taxon>
        <taxon>Actinomycetes</taxon>
        <taxon>Mycobacteriales</taxon>
        <taxon>Nocardiaceae</taxon>
        <taxon>Prescottella</taxon>
    </lineage>
</organism>
<comment type="caution">
    <text evidence="1">The sequence shown here is derived from an EMBL/GenBank/DDBJ whole genome shotgun (WGS) entry which is preliminary data.</text>
</comment>
<sequence length="246" mass="25609">MAEKQGRIESTIVSVLDNASRLQAPAVSKYVERVRRAHPDDTPAQIVERMEKMFLTAVTSSGSAVGAAAAVPAVGTAASIAAVGAETAFFLEASALLTLAVASVHGISPHDHQQRRALVLAVALGESGMEIVERATGLTATNWARLVTGRIPPGTMRAMNSSLVRKFVTKYAAKRSALILGKLLPAGVGAVIGGAGNRAIGRGVIDNAREAFGPAPAVWPDRVATTDSRARLHVVPPPSEPRSVRS</sequence>
<dbReference type="Proteomes" id="UP000286208">
    <property type="component" value="Unassembled WGS sequence"/>
</dbReference>
<evidence type="ECO:0000313" key="2">
    <source>
        <dbReference type="Proteomes" id="UP000286208"/>
    </source>
</evidence>
<name>A0A438BID9_9NOCA</name>
<dbReference type="RefSeq" id="WP_127915289.1">
    <property type="nucleotide sequence ID" value="NZ_RKLP01000002.1"/>
</dbReference>
<dbReference type="EMBL" id="RKLP01000002">
    <property type="protein sequence ID" value="RVW10846.1"/>
    <property type="molecule type" value="Genomic_DNA"/>
</dbReference>
<dbReference type="AlphaFoldDB" id="A0A438BID9"/>
<keyword evidence="2" id="KW-1185">Reference proteome</keyword>
<reference evidence="1 2" key="1">
    <citation type="submission" date="2018-11" db="EMBL/GenBank/DDBJ databases">
        <title>Rhodococcus spongicola sp. nov. and Rhodococcus xishaensis sp. nov. from marine sponges.</title>
        <authorList>
            <person name="Li L."/>
            <person name="Lin H.W."/>
        </authorList>
    </citation>
    <scope>NUCLEOTIDE SEQUENCE [LARGE SCALE GENOMIC DNA]</scope>
    <source>
        <strain evidence="1 2">CCTCC AB2014297</strain>
    </source>
</reference>
<protein>
    <submittedName>
        <fullName evidence="1">Uncharacterized protein</fullName>
    </submittedName>
</protein>
<accession>A0A438BID9</accession>
<evidence type="ECO:0000313" key="1">
    <source>
        <dbReference type="EMBL" id="RVW10846.1"/>
    </source>
</evidence>
<dbReference type="OrthoDB" id="4422408at2"/>